<evidence type="ECO:0000259" key="11">
    <source>
        <dbReference type="Pfam" id="PF13841"/>
    </source>
</evidence>
<comment type="similarity">
    <text evidence="2 9">Belongs to the beta-defensin family.</text>
</comment>
<proteinExistence type="inferred from homology"/>
<dbReference type="InterPro" id="IPR050544">
    <property type="entry name" value="Beta-defensin"/>
</dbReference>
<evidence type="ECO:0000256" key="2">
    <source>
        <dbReference type="ARBA" id="ARBA00007371"/>
    </source>
</evidence>
<accession>A0A1U7T2N1</accession>
<feature type="signal peptide" evidence="9">
    <location>
        <begin position="1"/>
        <end position="20"/>
    </location>
</feature>
<keyword evidence="4 9" id="KW-0929">Antimicrobial</keyword>
<feature type="chain" id="PRO_5010400000" description="Beta-defensin" evidence="9">
    <location>
        <begin position="21"/>
        <end position="141"/>
    </location>
</feature>
<dbReference type="GO" id="GO:0042742">
    <property type="term" value="P:defense response to bacterium"/>
    <property type="evidence" value="ECO:0007669"/>
    <property type="project" value="UniProtKB-UniRule"/>
</dbReference>
<keyword evidence="6 9" id="KW-0211">Defensin</keyword>
<dbReference type="GeneID" id="103258475"/>
<gene>
    <name evidence="13" type="primary">DEFB125</name>
</gene>
<feature type="region of interest" description="Disordered" evidence="10">
    <location>
        <begin position="116"/>
        <end position="141"/>
    </location>
</feature>
<evidence type="ECO:0000256" key="10">
    <source>
        <dbReference type="SAM" id="MobiDB-lite"/>
    </source>
</evidence>
<sequence length="141" mass="16242">MNLLLLTFIICGLLTQATKASFGPQKCWKNNVGYCRRRCLDTERYIRLCRNKLSCCISIIWSYEHLRRPEPPMIHIDDITFDYTDWETFTGTSITRFPDAITFEDHTFRGNTITKATASETSTEKIPESKPPPSQISLVDS</sequence>
<dbReference type="KEGG" id="csyr:103258475"/>
<evidence type="ECO:0000256" key="8">
    <source>
        <dbReference type="ARBA" id="ARBA00023157"/>
    </source>
</evidence>
<keyword evidence="12" id="KW-1185">Reference proteome</keyword>
<dbReference type="InterPro" id="IPR025933">
    <property type="entry name" value="Beta_defensin_dom"/>
</dbReference>
<name>A0A1U7T2N1_CARSF</name>
<evidence type="ECO:0000256" key="3">
    <source>
        <dbReference type="ARBA" id="ARBA00022525"/>
    </source>
</evidence>
<reference evidence="13" key="1">
    <citation type="submission" date="2025-08" db="UniProtKB">
        <authorList>
            <consortium name="RefSeq"/>
        </authorList>
    </citation>
    <scope>IDENTIFICATION</scope>
</reference>
<dbReference type="AlphaFoldDB" id="A0A1U7T2N1"/>
<evidence type="ECO:0000256" key="7">
    <source>
        <dbReference type="ARBA" id="ARBA00023022"/>
    </source>
</evidence>
<keyword evidence="7 9" id="KW-0044">Antibiotic</keyword>
<dbReference type="STRING" id="1868482.ENSTSYP00000006329"/>
<comment type="subcellular location">
    <subcellularLocation>
        <location evidence="1 9">Secreted</location>
    </subcellularLocation>
</comment>
<evidence type="ECO:0000313" key="13">
    <source>
        <dbReference type="RefSeq" id="XP_008054334.1"/>
    </source>
</evidence>
<dbReference type="PANTHER" id="PTHR15001:SF12">
    <property type="entry name" value="BETA-DEFENSIN 125"/>
    <property type="match status" value="1"/>
</dbReference>
<evidence type="ECO:0000313" key="12">
    <source>
        <dbReference type="Proteomes" id="UP000189704"/>
    </source>
</evidence>
<dbReference type="OrthoDB" id="9835818at2759"/>
<keyword evidence="3 9" id="KW-0964">Secreted</keyword>
<keyword evidence="5 9" id="KW-0732">Signal</keyword>
<dbReference type="GO" id="GO:0045087">
    <property type="term" value="P:innate immune response"/>
    <property type="evidence" value="ECO:0007669"/>
    <property type="project" value="InterPro"/>
</dbReference>
<dbReference type="OMA" id="CFHVERY"/>
<dbReference type="RefSeq" id="XP_008054334.1">
    <property type="nucleotide sequence ID" value="XM_008056143.1"/>
</dbReference>
<evidence type="ECO:0000256" key="9">
    <source>
        <dbReference type="RuleBase" id="RU231113"/>
    </source>
</evidence>
<keyword evidence="8" id="KW-1015">Disulfide bond</keyword>
<dbReference type="Pfam" id="PF13841">
    <property type="entry name" value="Defensin_beta_2"/>
    <property type="match status" value="1"/>
</dbReference>
<dbReference type="CTD" id="245938"/>
<dbReference type="PANTHER" id="PTHR15001">
    <property type="entry name" value="BETA-DEFENSIN 123-RELATED"/>
    <property type="match status" value="1"/>
</dbReference>
<dbReference type="GO" id="GO:0005576">
    <property type="term" value="C:extracellular region"/>
    <property type="evidence" value="ECO:0007669"/>
    <property type="project" value="UniProtKB-SubCell"/>
</dbReference>
<organism evidence="12 13">
    <name type="scientific">Carlito syrichta</name>
    <name type="common">Philippine tarsier</name>
    <name type="synonym">Tarsius syrichta</name>
    <dbReference type="NCBI Taxonomy" id="1868482"/>
    <lineage>
        <taxon>Eukaryota</taxon>
        <taxon>Metazoa</taxon>
        <taxon>Chordata</taxon>
        <taxon>Craniata</taxon>
        <taxon>Vertebrata</taxon>
        <taxon>Euteleostomi</taxon>
        <taxon>Mammalia</taxon>
        <taxon>Eutheria</taxon>
        <taxon>Euarchontoglires</taxon>
        <taxon>Primates</taxon>
        <taxon>Haplorrhini</taxon>
        <taxon>Tarsiiformes</taxon>
        <taxon>Tarsiidae</taxon>
        <taxon>Carlito</taxon>
    </lineage>
</organism>
<evidence type="ECO:0000256" key="6">
    <source>
        <dbReference type="ARBA" id="ARBA00022940"/>
    </source>
</evidence>
<dbReference type="Gene3D" id="3.10.360.10">
    <property type="entry name" value="Antimicrobial Peptide, Beta-defensin 2, Chain A"/>
    <property type="match status" value="1"/>
</dbReference>
<comment type="function">
    <text evidence="9">Has antibacterial activity.</text>
</comment>
<dbReference type="Proteomes" id="UP000189704">
    <property type="component" value="Unplaced"/>
</dbReference>
<evidence type="ECO:0000256" key="5">
    <source>
        <dbReference type="ARBA" id="ARBA00022729"/>
    </source>
</evidence>
<evidence type="ECO:0000256" key="1">
    <source>
        <dbReference type="ARBA" id="ARBA00004613"/>
    </source>
</evidence>
<protein>
    <recommendedName>
        <fullName evidence="9">Beta-defensin</fullName>
    </recommendedName>
</protein>
<evidence type="ECO:0000256" key="4">
    <source>
        <dbReference type="ARBA" id="ARBA00022529"/>
    </source>
</evidence>
<feature type="domain" description="Beta-defensin" evidence="11">
    <location>
        <begin position="26"/>
        <end position="56"/>
    </location>
</feature>